<comment type="caution">
    <text evidence="2">The sequence shown here is derived from an EMBL/GenBank/DDBJ whole genome shotgun (WGS) entry which is preliminary data.</text>
</comment>
<proteinExistence type="predicted"/>
<evidence type="ECO:0000313" key="2">
    <source>
        <dbReference type="EMBL" id="KAJ8871790.1"/>
    </source>
</evidence>
<dbReference type="EMBL" id="JARBHB010000012">
    <property type="protein sequence ID" value="KAJ8871790.1"/>
    <property type="molecule type" value="Genomic_DNA"/>
</dbReference>
<feature type="compositionally biased region" description="Low complexity" evidence="1">
    <location>
        <begin position="33"/>
        <end position="42"/>
    </location>
</feature>
<feature type="compositionally biased region" description="Low complexity" evidence="1">
    <location>
        <begin position="93"/>
        <end position="106"/>
    </location>
</feature>
<feature type="compositionally biased region" description="Basic and acidic residues" evidence="1">
    <location>
        <begin position="8"/>
        <end position="17"/>
    </location>
</feature>
<dbReference type="Proteomes" id="UP001159363">
    <property type="component" value="Chromosome 11"/>
</dbReference>
<accession>A0ABQ9GIE2</accession>
<organism evidence="2 3">
    <name type="scientific">Dryococelus australis</name>
    <dbReference type="NCBI Taxonomy" id="614101"/>
    <lineage>
        <taxon>Eukaryota</taxon>
        <taxon>Metazoa</taxon>
        <taxon>Ecdysozoa</taxon>
        <taxon>Arthropoda</taxon>
        <taxon>Hexapoda</taxon>
        <taxon>Insecta</taxon>
        <taxon>Pterygota</taxon>
        <taxon>Neoptera</taxon>
        <taxon>Polyneoptera</taxon>
        <taxon>Phasmatodea</taxon>
        <taxon>Verophasmatodea</taxon>
        <taxon>Anareolatae</taxon>
        <taxon>Phasmatidae</taxon>
        <taxon>Eurycanthinae</taxon>
        <taxon>Dryococelus</taxon>
    </lineage>
</organism>
<feature type="region of interest" description="Disordered" evidence="1">
    <location>
        <begin position="92"/>
        <end position="128"/>
    </location>
</feature>
<evidence type="ECO:0000256" key="1">
    <source>
        <dbReference type="SAM" id="MobiDB-lite"/>
    </source>
</evidence>
<gene>
    <name evidence="2" type="ORF">PR048_028130</name>
</gene>
<keyword evidence="3" id="KW-1185">Reference proteome</keyword>
<reference evidence="2 3" key="1">
    <citation type="submission" date="2023-02" db="EMBL/GenBank/DDBJ databases">
        <title>LHISI_Scaffold_Assembly.</title>
        <authorList>
            <person name="Stuart O.P."/>
            <person name="Cleave R."/>
            <person name="Magrath M.J.L."/>
            <person name="Mikheyev A.S."/>
        </authorList>
    </citation>
    <scope>NUCLEOTIDE SEQUENCE [LARGE SCALE GENOMIC DNA]</scope>
    <source>
        <strain evidence="2">Daus_M_001</strain>
        <tissue evidence="2">Leg muscle</tissue>
    </source>
</reference>
<name>A0ABQ9GIE2_9NEOP</name>
<feature type="region of interest" description="Disordered" evidence="1">
    <location>
        <begin position="1"/>
        <end position="42"/>
    </location>
</feature>
<protein>
    <submittedName>
        <fullName evidence="2">Uncharacterized protein</fullName>
    </submittedName>
</protein>
<evidence type="ECO:0000313" key="3">
    <source>
        <dbReference type="Proteomes" id="UP001159363"/>
    </source>
</evidence>
<sequence>MKGRGKWKIPEKTRRTAESSATIPTCKNPVTRPGTEPATTAPGATVAERLACSPLTKAIRVQSPAGSRGNHARRSRWSAGFLWELPFTPPFHSGAAPYSPQSPSSALKTSTLRAAQLSPLTHHYSSTT</sequence>